<organism evidence="2 3">
    <name type="scientific">Streptomyces atroolivaceus</name>
    <dbReference type="NCBI Taxonomy" id="66869"/>
    <lineage>
        <taxon>Bacteria</taxon>
        <taxon>Bacillati</taxon>
        <taxon>Actinomycetota</taxon>
        <taxon>Actinomycetes</taxon>
        <taxon>Kitasatosporales</taxon>
        <taxon>Streptomycetaceae</taxon>
        <taxon>Streptomyces</taxon>
    </lineage>
</organism>
<gene>
    <name evidence="2" type="ORF">ACFPL4_34450</name>
</gene>
<dbReference type="GeneID" id="43426573"/>
<dbReference type="EMBL" id="JBHSJE010000016">
    <property type="protein sequence ID" value="MFC4983377.1"/>
    <property type="molecule type" value="Genomic_DNA"/>
</dbReference>
<dbReference type="RefSeq" id="WP_157841763.1">
    <property type="nucleotide sequence ID" value="NZ_JBHSJE010000016.1"/>
</dbReference>
<accession>A0ABV9VJT5</accession>
<keyword evidence="3" id="KW-1185">Reference proteome</keyword>
<evidence type="ECO:0000313" key="3">
    <source>
        <dbReference type="Proteomes" id="UP001595908"/>
    </source>
</evidence>
<comment type="caution">
    <text evidence="2">The sequence shown here is derived from an EMBL/GenBank/DDBJ whole genome shotgun (WGS) entry which is preliminary data.</text>
</comment>
<evidence type="ECO:0000256" key="1">
    <source>
        <dbReference type="SAM" id="MobiDB-lite"/>
    </source>
</evidence>
<proteinExistence type="predicted"/>
<sequence length="79" mass="7836">MGASRPAAGAVRGPGDQLAVGAALGGTVADVLEAEPLAAADGGERETGHQAVGAEDTADRPARPMPRQSGRSHRSLPPN</sequence>
<name>A0ABV9VJT5_STRAZ</name>
<protein>
    <submittedName>
        <fullName evidence="2">Uncharacterized protein</fullName>
    </submittedName>
</protein>
<feature type="compositionally biased region" description="Basic residues" evidence="1">
    <location>
        <begin position="70"/>
        <end position="79"/>
    </location>
</feature>
<dbReference type="Proteomes" id="UP001595908">
    <property type="component" value="Unassembled WGS sequence"/>
</dbReference>
<feature type="region of interest" description="Disordered" evidence="1">
    <location>
        <begin position="37"/>
        <end position="79"/>
    </location>
</feature>
<reference evidence="3" key="1">
    <citation type="journal article" date="2019" name="Int. J. Syst. Evol. Microbiol.">
        <title>The Global Catalogue of Microorganisms (GCM) 10K type strain sequencing project: providing services to taxonomists for standard genome sequencing and annotation.</title>
        <authorList>
            <consortium name="The Broad Institute Genomics Platform"/>
            <consortium name="The Broad Institute Genome Sequencing Center for Infectious Disease"/>
            <person name="Wu L."/>
            <person name="Ma J."/>
        </authorList>
    </citation>
    <scope>NUCLEOTIDE SEQUENCE [LARGE SCALE GENOMIC DNA]</scope>
    <source>
        <strain evidence="3">ICMP 257</strain>
    </source>
</reference>
<evidence type="ECO:0000313" key="2">
    <source>
        <dbReference type="EMBL" id="MFC4983377.1"/>
    </source>
</evidence>